<dbReference type="NCBIfam" id="TIGR00229">
    <property type="entry name" value="sensory_box"/>
    <property type="match status" value="2"/>
</dbReference>
<dbReference type="Gene3D" id="3.30.450.20">
    <property type="entry name" value="PAS domain"/>
    <property type="match status" value="2"/>
</dbReference>
<dbReference type="Pfam" id="PF00512">
    <property type="entry name" value="HisKA"/>
    <property type="match status" value="1"/>
</dbReference>
<proteinExistence type="predicted"/>
<dbReference type="GO" id="GO:0000155">
    <property type="term" value="F:phosphorelay sensor kinase activity"/>
    <property type="evidence" value="ECO:0007669"/>
    <property type="project" value="InterPro"/>
</dbReference>
<evidence type="ECO:0000313" key="10">
    <source>
        <dbReference type="EMBL" id="TXJ92730.1"/>
    </source>
</evidence>
<dbReference type="Gene3D" id="3.30.565.10">
    <property type="entry name" value="Histidine kinase-like ATPase, C-terminal domain"/>
    <property type="match status" value="1"/>
</dbReference>
<comment type="catalytic activity">
    <reaction evidence="1">
        <text>ATP + protein L-histidine = ADP + protein N-phospho-L-histidine.</text>
        <dbReference type="EC" id="2.7.13.3"/>
    </reaction>
</comment>
<dbReference type="EC" id="2.7.13.3" evidence="2"/>
<dbReference type="InterPro" id="IPR004358">
    <property type="entry name" value="Sig_transdc_His_kin-like_C"/>
</dbReference>
<dbReference type="OrthoDB" id="9808408at2"/>
<dbReference type="CDD" id="cd00130">
    <property type="entry name" value="PAS"/>
    <property type="match status" value="2"/>
</dbReference>
<dbReference type="PROSITE" id="PS50112">
    <property type="entry name" value="PAS"/>
    <property type="match status" value="1"/>
</dbReference>
<feature type="domain" description="PAS" evidence="8">
    <location>
        <begin position="16"/>
        <end position="86"/>
    </location>
</feature>
<dbReference type="Pfam" id="PF02518">
    <property type="entry name" value="HATPase_c"/>
    <property type="match status" value="1"/>
</dbReference>
<keyword evidence="5" id="KW-0418">Kinase</keyword>
<dbReference type="AlphaFoldDB" id="A0A3A1NEZ3"/>
<dbReference type="InterPro" id="IPR000014">
    <property type="entry name" value="PAS"/>
</dbReference>
<dbReference type="SMART" id="SM00388">
    <property type="entry name" value="HisKA"/>
    <property type="match status" value="1"/>
</dbReference>
<dbReference type="PANTHER" id="PTHR43711">
    <property type="entry name" value="TWO-COMPONENT HISTIDINE KINASE"/>
    <property type="match status" value="1"/>
</dbReference>
<evidence type="ECO:0000313" key="11">
    <source>
        <dbReference type="Proteomes" id="UP000266691"/>
    </source>
</evidence>
<evidence type="ECO:0000259" key="8">
    <source>
        <dbReference type="PROSITE" id="PS50112"/>
    </source>
</evidence>
<dbReference type="InterPro" id="IPR050736">
    <property type="entry name" value="Sensor_HK_Regulatory"/>
</dbReference>
<organism evidence="9 11">
    <name type="scientific">Flagellimonas pelagia</name>
    <dbReference type="NCBI Taxonomy" id="2306998"/>
    <lineage>
        <taxon>Bacteria</taxon>
        <taxon>Pseudomonadati</taxon>
        <taxon>Bacteroidota</taxon>
        <taxon>Flavobacteriia</taxon>
        <taxon>Flavobacteriales</taxon>
        <taxon>Flavobacteriaceae</taxon>
        <taxon>Flagellimonas</taxon>
    </lineage>
</organism>
<name>A0A3A1NEZ3_9FLAO</name>
<dbReference type="SUPFAM" id="SSF55874">
    <property type="entry name" value="ATPase domain of HSP90 chaperone/DNA topoisomerase II/histidine kinase"/>
    <property type="match status" value="1"/>
</dbReference>
<dbReference type="SUPFAM" id="SSF55785">
    <property type="entry name" value="PYP-like sensor domain (PAS domain)"/>
    <property type="match status" value="2"/>
</dbReference>
<dbReference type="PROSITE" id="PS50109">
    <property type="entry name" value="HIS_KIN"/>
    <property type="match status" value="1"/>
</dbReference>
<dbReference type="Proteomes" id="UP000266691">
    <property type="component" value="Unassembled WGS sequence"/>
</dbReference>
<dbReference type="CDD" id="cd00082">
    <property type="entry name" value="HisKA"/>
    <property type="match status" value="1"/>
</dbReference>
<dbReference type="RefSeq" id="WP_119648124.1">
    <property type="nucleotide sequence ID" value="NZ_QXFI01000031.1"/>
</dbReference>
<dbReference type="Pfam" id="PF13426">
    <property type="entry name" value="PAS_9"/>
    <property type="match status" value="2"/>
</dbReference>
<keyword evidence="3" id="KW-0597">Phosphoprotein</keyword>
<comment type="caution">
    <text evidence="9">The sequence shown here is derived from an EMBL/GenBank/DDBJ whole genome shotgun (WGS) entry which is preliminary data.</text>
</comment>
<reference evidence="10 12" key="2">
    <citation type="submission" date="2019-07" db="EMBL/GenBank/DDBJ databases">
        <title>Draft genome of two Muricauda strains isolated from deep sea.</title>
        <authorList>
            <person name="Sun C."/>
        </authorList>
    </citation>
    <scope>NUCLEOTIDE SEQUENCE [LARGE SCALE GENOMIC DNA]</scope>
    <source>
        <strain evidence="10 12">72</strain>
    </source>
</reference>
<dbReference type="InterPro" id="IPR001610">
    <property type="entry name" value="PAC"/>
</dbReference>
<evidence type="ECO:0000259" key="7">
    <source>
        <dbReference type="PROSITE" id="PS50109"/>
    </source>
</evidence>
<dbReference type="InterPro" id="IPR035965">
    <property type="entry name" value="PAS-like_dom_sf"/>
</dbReference>
<evidence type="ECO:0000256" key="5">
    <source>
        <dbReference type="ARBA" id="ARBA00022777"/>
    </source>
</evidence>
<dbReference type="SUPFAM" id="SSF47384">
    <property type="entry name" value="Homodimeric domain of signal transducing histidine kinase"/>
    <property type="match status" value="1"/>
</dbReference>
<evidence type="ECO:0000256" key="6">
    <source>
        <dbReference type="ARBA" id="ARBA00023012"/>
    </source>
</evidence>
<dbReference type="SMART" id="SM00086">
    <property type="entry name" value="PAC"/>
    <property type="match status" value="2"/>
</dbReference>
<evidence type="ECO:0000256" key="4">
    <source>
        <dbReference type="ARBA" id="ARBA00022679"/>
    </source>
</evidence>
<keyword evidence="4" id="KW-0808">Transferase</keyword>
<dbReference type="Proteomes" id="UP000321621">
    <property type="component" value="Unassembled WGS sequence"/>
</dbReference>
<dbReference type="SMART" id="SM00091">
    <property type="entry name" value="PAS"/>
    <property type="match status" value="2"/>
</dbReference>
<dbReference type="InterPro" id="IPR005467">
    <property type="entry name" value="His_kinase_dom"/>
</dbReference>
<protein>
    <recommendedName>
        <fullName evidence="2">histidine kinase</fullName>
        <ecNumber evidence="2">2.7.13.3</ecNumber>
    </recommendedName>
</protein>
<evidence type="ECO:0000313" key="12">
    <source>
        <dbReference type="Proteomes" id="UP000321621"/>
    </source>
</evidence>
<accession>A0A3A1NEZ3</accession>
<feature type="domain" description="Histidine kinase" evidence="7">
    <location>
        <begin position="294"/>
        <end position="510"/>
    </location>
</feature>
<gene>
    <name evidence="9" type="ORF">D2V05_13295</name>
    <name evidence="10" type="ORF">FQ017_13165</name>
</gene>
<dbReference type="EMBL" id="VNWK01000031">
    <property type="protein sequence ID" value="TXJ92730.1"/>
    <property type="molecule type" value="Genomic_DNA"/>
</dbReference>
<keyword evidence="12" id="KW-1185">Reference proteome</keyword>
<dbReference type="InterPro" id="IPR003661">
    <property type="entry name" value="HisK_dim/P_dom"/>
</dbReference>
<keyword evidence="6" id="KW-0902">Two-component regulatory system</keyword>
<evidence type="ECO:0000256" key="3">
    <source>
        <dbReference type="ARBA" id="ARBA00022553"/>
    </source>
</evidence>
<sequence length="519" mass="59340">MTKISTFSVAVELLEKNDVLKVISEMISEGVVIVNDCQEIVSCNASANKMFGYPEGELLNKPLEILILDELREKHRGEARAFIKKGEARTMGPGLELFGVRKNRQRFPVEISLNPFTIAEKKYVMALVVDITERKKAEQTIDYWFQIFDESLNEIYVFDAETFVFINVNRGAQLNSGYNLEELNRLSVFDIKPKLTKEVMKRLVAPLVSGKKEKVNFETVHKRKDGSLYPVEVHLQLSHIGNKKVCVAIVLDITERKYYTQQLEYTVQERTQQLREALMAEKKLNELKTKFLSLVSHEFKTPLTSILTSTSLLSKYTESEQQDKRDKHINTIKYKVRHLDNILTDFLSIERLDSGKVNYNITSFPLSKLVNEVIYDSNTLLKEGQHIRYPLNIEGMSIEFDEKIMALALSNLVHNAIKYSPEDTEIELQVIKDGNDLQININDRGLGIPMEDQPFIFDRYFRASNVLTVQGTGIGLNIVRQHMHNLGANITFKSELGQGSTFTLHIPINNKENEKSATG</sequence>
<dbReference type="Gene3D" id="1.10.287.130">
    <property type="match status" value="1"/>
</dbReference>
<evidence type="ECO:0000256" key="1">
    <source>
        <dbReference type="ARBA" id="ARBA00000085"/>
    </source>
</evidence>
<evidence type="ECO:0000256" key="2">
    <source>
        <dbReference type="ARBA" id="ARBA00012438"/>
    </source>
</evidence>
<dbReference type="PANTHER" id="PTHR43711:SF26">
    <property type="entry name" value="SENSOR HISTIDINE KINASE RCSC"/>
    <property type="match status" value="1"/>
</dbReference>
<dbReference type="CDD" id="cd00075">
    <property type="entry name" value="HATPase"/>
    <property type="match status" value="1"/>
</dbReference>
<dbReference type="InterPro" id="IPR003594">
    <property type="entry name" value="HATPase_dom"/>
</dbReference>
<dbReference type="InterPro" id="IPR036097">
    <property type="entry name" value="HisK_dim/P_sf"/>
</dbReference>
<dbReference type="InterPro" id="IPR036890">
    <property type="entry name" value="HATPase_C_sf"/>
</dbReference>
<dbReference type="EMBL" id="QXFI01000031">
    <property type="protein sequence ID" value="RIV43393.1"/>
    <property type="molecule type" value="Genomic_DNA"/>
</dbReference>
<dbReference type="PRINTS" id="PR00344">
    <property type="entry name" value="BCTRLSENSOR"/>
</dbReference>
<reference evidence="9 11" key="1">
    <citation type="submission" date="2018-08" db="EMBL/GenBank/DDBJ databases">
        <title>Proposal of Muricauda 72 sp.nov. and Muricauda NH166 sp.nov., isolated from seawater.</title>
        <authorList>
            <person name="Cheng H."/>
            <person name="Wu Y.-H."/>
            <person name="Guo L.-L."/>
            <person name="Xu X.-W."/>
        </authorList>
    </citation>
    <scope>NUCLEOTIDE SEQUENCE [LARGE SCALE GENOMIC DNA]</scope>
    <source>
        <strain evidence="9 11">72</strain>
    </source>
</reference>
<evidence type="ECO:0000313" key="9">
    <source>
        <dbReference type="EMBL" id="RIV43393.1"/>
    </source>
</evidence>
<dbReference type="SMART" id="SM00387">
    <property type="entry name" value="HATPase_c"/>
    <property type="match status" value="1"/>
</dbReference>
<dbReference type="FunFam" id="3.30.565.10:FF:000006">
    <property type="entry name" value="Sensor histidine kinase WalK"/>
    <property type="match status" value="1"/>
</dbReference>